<proteinExistence type="predicted"/>
<dbReference type="OrthoDB" id="1349235at2"/>
<dbReference type="Proteomes" id="UP000198648">
    <property type="component" value="Unassembled WGS sequence"/>
</dbReference>
<gene>
    <name evidence="1" type="ORF">SAMN05444005_10543</name>
</gene>
<dbReference type="AlphaFoldDB" id="A0A1H9CRI7"/>
<reference evidence="1 2" key="1">
    <citation type="submission" date="2016-10" db="EMBL/GenBank/DDBJ databases">
        <authorList>
            <person name="de Groot N.N."/>
        </authorList>
    </citation>
    <scope>NUCLEOTIDE SEQUENCE [LARGE SCALE GENOMIC DNA]</scope>
    <source>
        <strain evidence="1 2">DSM 27078</strain>
    </source>
</reference>
<dbReference type="STRING" id="1299341.SAMN05444005_10543"/>
<sequence>MDMIDKIKLMAENFNPDFIKENFRWREIEIDDEEFTELDFELNRYLQTNITKKSKMFSLRMLLTENLRTGTYSLSINGSIRKWYFDKNSRKDLNYYEFIDCIEILGCKLGLKKGEIWRMFKVTQLEIGITLLLKSFTNDILDCFVKYRNAKRDDKNVTSVYFRFTNYDLLIYDKYLEILGKKELTKTDKRIISKYLMLRFEIDINKVSIPIFKMKYHKLSSLKSNWNELPNELYKYLNAIKFVDTISKKEVINENNKPKISKNDFINWSFYSYMKITGIHKTIMDFNEMVLPNNKSKHFNDIMNIYKSHIISERDYKAIILYELKKKTDRLYNKGNFRYINT</sequence>
<keyword evidence="2" id="KW-1185">Reference proteome</keyword>
<accession>A0A1H9CRI7</accession>
<protein>
    <submittedName>
        <fullName evidence="1">Uncharacterized protein</fullName>
    </submittedName>
</protein>
<organism evidence="1 2">
    <name type="scientific">Flavobacterium urocaniciphilum</name>
    <dbReference type="NCBI Taxonomy" id="1299341"/>
    <lineage>
        <taxon>Bacteria</taxon>
        <taxon>Pseudomonadati</taxon>
        <taxon>Bacteroidota</taxon>
        <taxon>Flavobacteriia</taxon>
        <taxon>Flavobacteriales</taxon>
        <taxon>Flavobacteriaceae</taxon>
        <taxon>Flavobacterium</taxon>
    </lineage>
</organism>
<evidence type="ECO:0000313" key="2">
    <source>
        <dbReference type="Proteomes" id="UP000198648"/>
    </source>
</evidence>
<evidence type="ECO:0000313" key="1">
    <source>
        <dbReference type="EMBL" id="SEQ03856.1"/>
    </source>
</evidence>
<dbReference type="EMBL" id="FOEI01000005">
    <property type="protein sequence ID" value="SEQ03856.1"/>
    <property type="molecule type" value="Genomic_DNA"/>
</dbReference>
<name>A0A1H9CRI7_9FLAO</name>